<dbReference type="InterPro" id="IPR029058">
    <property type="entry name" value="AB_hydrolase_fold"/>
</dbReference>
<gene>
    <name evidence="1" type="ORF">FD13_GL000196</name>
</gene>
<dbReference type="PATRIC" id="fig|1423803.3.peg.196"/>
<dbReference type="InterPro" id="IPR010315">
    <property type="entry name" value="DUF915_hydro-like"/>
</dbReference>
<evidence type="ECO:0000313" key="1">
    <source>
        <dbReference type="EMBL" id="KRN03408.1"/>
    </source>
</evidence>
<comment type="caution">
    <text evidence="1">The sequence shown here is derived from an EMBL/GenBank/DDBJ whole genome shotgun (WGS) entry which is preliminary data.</text>
</comment>
<sequence>MGLLLVACLPGFWWQPHQATTVRQDYRSEMAPTFLVPGSSATQNRFNDLVKQLNQSSKNKHSLLRVEVMENGHLKYSGQLRRGDRRPYIVVGFQNHHDGYTNILKQAKWFTIAFKALQATYKFNHFSGMGHSNGGLVLTLFMEHDLAKTGAHADRLMTIGTPFNLEVSDPNEDTQLFKDLTADRDRLPRQLIVYSIAGSKTFTGDGIVPFDSVNRGKYIFQGRVKGFTQMTITGADANHADLPENQQIAELIQQDLLS</sequence>
<evidence type="ECO:0000313" key="2">
    <source>
        <dbReference type="Proteomes" id="UP000051589"/>
    </source>
</evidence>
<dbReference type="GO" id="GO:0016787">
    <property type="term" value="F:hydrolase activity"/>
    <property type="evidence" value="ECO:0007669"/>
    <property type="project" value="UniProtKB-KW"/>
</dbReference>
<accession>A0A0R2DH25</accession>
<dbReference type="Pfam" id="PF06028">
    <property type="entry name" value="DUF915"/>
    <property type="match status" value="1"/>
</dbReference>
<reference evidence="1 2" key="1">
    <citation type="journal article" date="2015" name="Genome Announc.">
        <title>Expanding the biotechnology potential of lactobacilli through comparative genomics of 213 strains and associated genera.</title>
        <authorList>
            <person name="Sun Z."/>
            <person name="Harris H.M."/>
            <person name="McCann A."/>
            <person name="Guo C."/>
            <person name="Argimon S."/>
            <person name="Zhang W."/>
            <person name="Yang X."/>
            <person name="Jeffery I.B."/>
            <person name="Cooney J.C."/>
            <person name="Kagawa T.F."/>
            <person name="Liu W."/>
            <person name="Song Y."/>
            <person name="Salvetti E."/>
            <person name="Wrobel A."/>
            <person name="Rasinkangas P."/>
            <person name="Parkhill J."/>
            <person name="Rea M.C."/>
            <person name="O'Sullivan O."/>
            <person name="Ritari J."/>
            <person name="Douillard F.P."/>
            <person name="Paul Ross R."/>
            <person name="Yang R."/>
            <person name="Briner A.E."/>
            <person name="Felis G.E."/>
            <person name="de Vos W.M."/>
            <person name="Barrangou R."/>
            <person name="Klaenhammer T.R."/>
            <person name="Caufield P.W."/>
            <person name="Cui Y."/>
            <person name="Zhang H."/>
            <person name="O'Toole P.W."/>
        </authorList>
    </citation>
    <scope>NUCLEOTIDE SEQUENCE [LARGE SCALE GENOMIC DNA]</scope>
    <source>
        <strain evidence="1 2">DSM 21775</strain>
    </source>
</reference>
<proteinExistence type="predicted"/>
<dbReference type="Gene3D" id="3.40.50.1820">
    <property type="entry name" value="alpha/beta hydrolase"/>
    <property type="match status" value="1"/>
</dbReference>
<keyword evidence="1" id="KW-0378">Hydrolase</keyword>
<protein>
    <submittedName>
        <fullName evidence="1">Alpha beta hydrolase</fullName>
    </submittedName>
</protein>
<name>A0A0R2DH25_9LACO</name>
<dbReference type="Proteomes" id="UP000051589">
    <property type="component" value="Unassembled WGS sequence"/>
</dbReference>
<organism evidence="1 2">
    <name type="scientific">Levilactobacillus senmaizukei DSM 21775 = NBRC 103853</name>
    <dbReference type="NCBI Taxonomy" id="1423803"/>
    <lineage>
        <taxon>Bacteria</taxon>
        <taxon>Bacillati</taxon>
        <taxon>Bacillota</taxon>
        <taxon>Bacilli</taxon>
        <taxon>Lactobacillales</taxon>
        <taxon>Lactobacillaceae</taxon>
        <taxon>Levilactobacillus</taxon>
    </lineage>
</organism>
<keyword evidence="2" id="KW-1185">Reference proteome</keyword>
<dbReference type="SUPFAM" id="SSF53474">
    <property type="entry name" value="alpha/beta-Hydrolases"/>
    <property type="match status" value="1"/>
</dbReference>
<dbReference type="EMBL" id="AYZH01000001">
    <property type="protein sequence ID" value="KRN03408.1"/>
    <property type="molecule type" value="Genomic_DNA"/>
</dbReference>
<dbReference type="AlphaFoldDB" id="A0A0R2DH25"/>
<dbReference type="STRING" id="1423803.FD13_GL000196"/>